<organism evidence="1">
    <name type="scientific">hydrothermal vent metagenome</name>
    <dbReference type="NCBI Taxonomy" id="652676"/>
    <lineage>
        <taxon>unclassified sequences</taxon>
        <taxon>metagenomes</taxon>
        <taxon>ecological metagenomes</taxon>
    </lineage>
</organism>
<dbReference type="EMBL" id="UOGL01000474">
    <property type="protein sequence ID" value="VAX40703.1"/>
    <property type="molecule type" value="Genomic_DNA"/>
</dbReference>
<dbReference type="Gene3D" id="3.40.720.10">
    <property type="entry name" value="Alkaline Phosphatase, subunit A"/>
    <property type="match status" value="1"/>
</dbReference>
<gene>
    <name evidence="1" type="ORF">MNBD_PLANCTO02-3394</name>
</gene>
<proteinExistence type="predicted"/>
<reference evidence="1" key="1">
    <citation type="submission" date="2018-06" db="EMBL/GenBank/DDBJ databases">
        <authorList>
            <person name="Zhirakovskaya E."/>
        </authorList>
    </citation>
    <scope>NUCLEOTIDE SEQUENCE</scope>
</reference>
<dbReference type="AlphaFoldDB" id="A0A3B1DV30"/>
<evidence type="ECO:0008006" key="2">
    <source>
        <dbReference type="Google" id="ProtNLM"/>
    </source>
</evidence>
<dbReference type="InterPro" id="IPR017850">
    <property type="entry name" value="Alkaline_phosphatase_core_sf"/>
</dbReference>
<name>A0A3B1DV30_9ZZZZ</name>
<protein>
    <recommendedName>
        <fullName evidence="2">Sulfatase</fullName>
    </recommendedName>
</protein>
<evidence type="ECO:0000313" key="1">
    <source>
        <dbReference type="EMBL" id="VAX40703.1"/>
    </source>
</evidence>
<dbReference type="PROSITE" id="PS51318">
    <property type="entry name" value="TAT"/>
    <property type="match status" value="1"/>
</dbReference>
<dbReference type="InterPro" id="IPR010869">
    <property type="entry name" value="DUF1501"/>
</dbReference>
<sequence length="477" mass="53181">MNDYSHLSCRNFSRRHLLKSVACGFGSLALSGLCAEAAPASQLPLAPRKPMYRARAKRVIFIFMPGAISHVDAFDYKPTLEKHHGEKLDFKNARKIAETGMTGQETVMKSLWKFRRYGECGRQVSDLFPSIAQHVDKLCFVHSMHTNGVAHGPASLFLHTGANNFIRPSVGSWITYGLGTENQNLPGFITISPAFANGGPRNYSNAFLPSHYQGTTLGIQNLSAKLAKFQYTKNAQWSRKTQKEQLNLLQAINKEQSVDASGNDELAAVISSYELAFRMQKHAPQLTDLTSESKETHQLYGIGNKITDEFGRQCLMARRMAEAGVRYIQITHDGKATPQWDHHSKMYMHEPMAREVDKPVAGLLADLEARGLLEDTLVWFGSEFGRTPFSQNSDGRDHNPKGFTHILCGGGAKPGFAYGATDEFGHEAVENKVHMHDMHATILHMLGMNHENLTYRHAGRDYRLTDIAGNIIHDIVT</sequence>
<dbReference type="PANTHER" id="PTHR43737">
    <property type="entry name" value="BLL7424 PROTEIN"/>
    <property type="match status" value="1"/>
</dbReference>
<accession>A0A3B1DV30</accession>
<dbReference type="SUPFAM" id="SSF53649">
    <property type="entry name" value="Alkaline phosphatase-like"/>
    <property type="match status" value="1"/>
</dbReference>
<dbReference type="Pfam" id="PF07394">
    <property type="entry name" value="DUF1501"/>
    <property type="match status" value="1"/>
</dbReference>
<dbReference type="PANTHER" id="PTHR43737:SF1">
    <property type="entry name" value="DUF1501 DOMAIN-CONTAINING PROTEIN"/>
    <property type="match status" value="1"/>
</dbReference>
<dbReference type="InterPro" id="IPR006311">
    <property type="entry name" value="TAT_signal"/>
</dbReference>